<dbReference type="EMBL" id="BJWL01000005">
    <property type="protein sequence ID" value="GFY86836.1"/>
    <property type="molecule type" value="Genomic_DNA"/>
</dbReference>
<keyword evidence="2" id="KW-1185">Reference proteome</keyword>
<accession>A0A7J0EKU3</accession>
<sequence>MTGNPSVDRITPLYASFVFVRRSYSGQSPNTGSLSAVEESLDEEAVVVLGGVIVWWRVMKNHHCLLVKRLLHGGGDDGCVAVVLSLVPNETPVRDLDVSFMGLEIWVLQLLVDCFCTPSSCTSWNGDFYWYGYRYGRDPVIIGFSMTQEVFDEMPVPEVCLLDEYSEKKLLVLNNSLAMVIYPNQFSIESYEPEKCFDIWVMNEYDMSWTKIFTV</sequence>
<comment type="caution">
    <text evidence="1">The sequence shown here is derived from an EMBL/GenBank/DDBJ whole genome shotgun (WGS) entry which is preliminary data.</text>
</comment>
<reference evidence="1 2" key="1">
    <citation type="submission" date="2019-07" db="EMBL/GenBank/DDBJ databases">
        <title>De Novo Assembly of kiwifruit Actinidia rufa.</title>
        <authorList>
            <person name="Sugita-Konishi S."/>
            <person name="Sato K."/>
            <person name="Mori E."/>
            <person name="Abe Y."/>
            <person name="Kisaki G."/>
            <person name="Hamano K."/>
            <person name="Suezawa K."/>
            <person name="Otani M."/>
            <person name="Fukuda T."/>
            <person name="Manabe T."/>
            <person name="Gomi K."/>
            <person name="Tabuchi M."/>
            <person name="Akimitsu K."/>
            <person name="Kataoka I."/>
        </authorList>
    </citation>
    <scope>NUCLEOTIDE SEQUENCE [LARGE SCALE GENOMIC DNA]</scope>
    <source>
        <strain evidence="2">cv. Fuchu</strain>
    </source>
</reference>
<dbReference type="NCBIfam" id="TIGR01640">
    <property type="entry name" value="F_box_assoc_1"/>
    <property type="match status" value="1"/>
</dbReference>
<organism evidence="1 2">
    <name type="scientific">Actinidia rufa</name>
    <dbReference type="NCBI Taxonomy" id="165716"/>
    <lineage>
        <taxon>Eukaryota</taxon>
        <taxon>Viridiplantae</taxon>
        <taxon>Streptophyta</taxon>
        <taxon>Embryophyta</taxon>
        <taxon>Tracheophyta</taxon>
        <taxon>Spermatophyta</taxon>
        <taxon>Magnoliopsida</taxon>
        <taxon>eudicotyledons</taxon>
        <taxon>Gunneridae</taxon>
        <taxon>Pentapetalae</taxon>
        <taxon>asterids</taxon>
        <taxon>Ericales</taxon>
        <taxon>Actinidiaceae</taxon>
        <taxon>Actinidia</taxon>
    </lineage>
</organism>
<dbReference type="Proteomes" id="UP000585474">
    <property type="component" value="Unassembled WGS sequence"/>
</dbReference>
<evidence type="ECO:0008006" key="3">
    <source>
        <dbReference type="Google" id="ProtNLM"/>
    </source>
</evidence>
<dbReference type="AlphaFoldDB" id="A0A7J0EKU3"/>
<dbReference type="OrthoDB" id="1867629at2759"/>
<evidence type="ECO:0000313" key="1">
    <source>
        <dbReference type="EMBL" id="GFY86836.1"/>
    </source>
</evidence>
<name>A0A7J0EKU3_9ERIC</name>
<proteinExistence type="predicted"/>
<dbReference type="InterPro" id="IPR017451">
    <property type="entry name" value="F-box-assoc_interact_dom"/>
</dbReference>
<evidence type="ECO:0000313" key="2">
    <source>
        <dbReference type="Proteomes" id="UP000585474"/>
    </source>
</evidence>
<gene>
    <name evidence="1" type="ORF">Acr_05g0004750</name>
</gene>
<protein>
    <recommendedName>
        <fullName evidence="3">F-box associated domain-containing protein</fullName>
    </recommendedName>
</protein>